<dbReference type="InterPro" id="IPR001751">
    <property type="entry name" value="S100/CaBP7/8-like_CS"/>
</dbReference>
<dbReference type="PROSITE" id="PS51257">
    <property type="entry name" value="PROKAR_LIPOPROTEIN"/>
    <property type="match status" value="1"/>
</dbReference>
<accession>A0AAV1PC36</accession>
<reference evidence="4 5" key="1">
    <citation type="submission" date="2024-01" db="EMBL/GenBank/DDBJ databases">
        <authorList>
            <person name="Alioto T."/>
            <person name="Alioto T."/>
            <person name="Gomez Garrido J."/>
        </authorList>
    </citation>
    <scope>NUCLEOTIDE SEQUENCE [LARGE SCALE GENOMIC DNA]</scope>
</reference>
<evidence type="ECO:0000313" key="4">
    <source>
        <dbReference type="EMBL" id="CAK6967816.1"/>
    </source>
</evidence>
<dbReference type="Gene3D" id="1.10.238.10">
    <property type="entry name" value="EF-hand"/>
    <property type="match status" value="1"/>
</dbReference>
<feature type="domain" description="EF-hand" evidence="3">
    <location>
        <begin position="20"/>
        <end position="55"/>
    </location>
</feature>
<dbReference type="GO" id="GO:0005509">
    <property type="term" value="F:calcium ion binding"/>
    <property type="evidence" value="ECO:0007669"/>
    <property type="project" value="InterPro"/>
</dbReference>
<protein>
    <recommendedName>
        <fullName evidence="3">EF-hand domain-containing protein</fullName>
    </recommendedName>
</protein>
<sequence>MTQTLRLATSVLSVSIQSCKDPKALDDFMKALDMDGDGKLSFLEFGTMIISLTALCHDHLSK</sequence>
<name>A0AAV1PC36_SCOSC</name>
<dbReference type="SMART" id="SM00054">
    <property type="entry name" value="EFh"/>
    <property type="match status" value="1"/>
</dbReference>
<evidence type="ECO:0000256" key="2">
    <source>
        <dbReference type="ARBA" id="ARBA00022837"/>
    </source>
</evidence>
<gene>
    <name evidence="4" type="ORF">FSCOSCO3_A011931</name>
</gene>
<dbReference type="InterPro" id="IPR002048">
    <property type="entry name" value="EF_hand_dom"/>
</dbReference>
<evidence type="ECO:0000259" key="3">
    <source>
        <dbReference type="PROSITE" id="PS50222"/>
    </source>
</evidence>
<dbReference type="InterPro" id="IPR011992">
    <property type="entry name" value="EF-hand-dom_pair"/>
</dbReference>
<organism evidence="4 5">
    <name type="scientific">Scomber scombrus</name>
    <name type="common">Atlantic mackerel</name>
    <name type="synonym">Scomber vernalis</name>
    <dbReference type="NCBI Taxonomy" id="13677"/>
    <lineage>
        <taxon>Eukaryota</taxon>
        <taxon>Metazoa</taxon>
        <taxon>Chordata</taxon>
        <taxon>Craniata</taxon>
        <taxon>Vertebrata</taxon>
        <taxon>Euteleostomi</taxon>
        <taxon>Actinopterygii</taxon>
        <taxon>Neopterygii</taxon>
        <taxon>Teleostei</taxon>
        <taxon>Neoteleostei</taxon>
        <taxon>Acanthomorphata</taxon>
        <taxon>Pelagiaria</taxon>
        <taxon>Scombriformes</taxon>
        <taxon>Scombridae</taxon>
        <taxon>Scomber</taxon>
    </lineage>
</organism>
<dbReference type="PROSITE" id="PS00018">
    <property type="entry name" value="EF_HAND_1"/>
    <property type="match status" value="1"/>
</dbReference>
<dbReference type="Proteomes" id="UP001314229">
    <property type="component" value="Unassembled WGS sequence"/>
</dbReference>
<dbReference type="InterPro" id="IPR018247">
    <property type="entry name" value="EF_Hand_1_Ca_BS"/>
</dbReference>
<dbReference type="PROSITE" id="PS50222">
    <property type="entry name" value="EF_HAND_2"/>
    <property type="match status" value="1"/>
</dbReference>
<dbReference type="PROSITE" id="PS00303">
    <property type="entry name" value="S100_CABP"/>
    <property type="match status" value="1"/>
</dbReference>
<keyword evidence="2" id="KW-0106">Calcium</keyword>
<keyword evidence="1" id="KW-0479">Metal-binding</keyword>
<dbReference type="Pfam" id="PF13202">
    <property type="entry name" value="EF-hand_5"/>
    <property type="match status" value="1"/>
</dbReference>
<proteinExistence type="predicted"/>
<keyword evidence="5" id="KW-1185">Reference proteome</keyword>
<dbReference type="EMBL" id="CAWUFR010000110">
    <property type="protein sequence ID" value="CAK6967816.1"/>
    <property type="molecule type" value="Genomic_DNA"/>
</dbReference>
<dbReference type="AlphaFoldDB" id="A0AAV1PC36"/>
<evidence type="ECO:0000313" key="5">
    <source>
        <dbReference type="Proteomes" id="UP001314229"/>
    </source>
</evidence>
<comment type="caution">
    <text evidence="4">The sequence shown here is derived from an EMBL/GenBank/DDBJ whole genome shotgun (WGS) entry which is preliminary data.</text>
</comment>
<dbReference type="SUPFAM" id="SSF47473">
    <property type="entry name" value="EF-hand"/>
    <property type="match status" value="1"/>
</dbReference>
<evidence type="ECO:0000256" key="1">
    <source>
        <dbReference type="ARBA" id="ARBA00022723"/>
    </source>
</evidence>